<evidence type="ECO:0000256" key="1">
    <source>
        <dbReference type="SAM" id="Phobius"/>
    </source>
</evidence>
<feature type="transmembrane region" description="Helical" evidence="1">
    <location>
        <begin position="44"/>
        <end position="67"/>
    </location>
</feature>
<keyword evidence="3" id="KW-1185">Reference proteome</keyword>
<comment type="caution">
    <text evidence="2">The sequence shown here is derived from an EMBL/GenBank/DDBJ whole genome shotgun (WGS) entry which is preliminary data.</text>
</comment>
<keyword evidence="1" id="KW-1133">Transmembrane helix</keyword>
<keyword evidence="1" id="KW-0812">Transmembrane</keyword>
<evidence type="ECO:0000313" key="2">
    <source>
        <dbReference type="EMBL" id="NJB68057.1"/>
    </source>
</evidence>
<dbReference type="RefSeq" id="WP_167941153.1">
    <property type="nucleotide sequence ID" value="NZ_JAATJA010000002.1"/>
</dbReference>
<accession>A0A846QLJ3</accession>
<keyword evidence="1" id="KW-0472">Membrane</keyword>
<reference evidence="2 3" key="1">
    <citation type="submission" date="2020-03" db="EMBL/GenBank/DDBJ databases">
        <title>Genomic Encyclopedia of Type Strains, Phase IV (KMG-IV): sequencing the most valuable type-strain genomes for metagenomic binning, comparative biology and taxonomic classification.</title>
        <authorList>
            <person name="Goeker M."/>
        </authorList>
    </citation>
    <scope>NUCLEOTIDE SEQUENCE [LARGE SCALE GENOMIC DNA]</scope>
    <source>
        <strain evidence="2 3">DSM 24233</strain>
    </source>
</reference>
<sequence length="82" mass="9451">MLNVRDVKDRLNARQRVVVVIMDIMLLLELCLCMYYGSAKAENLTIFFLKVYLPALLVTVITARIFIRRFRTNETVAEAEAA</sequence>
<proteinExistence type="predicted"/>
<name>A0A846QLJ3_9BACT</name>
<feature type="transmembrane region" description="Helical" evidence="1">
    <location>
        <begin position="17"/>
        <end position="38"/>
    </location>
</feature>
<evidence type="ECO:0000313" key="3">
    <source>
        <dbReference type="Proteomes" id="UP000580856"/>
    </source>
</evidence>
<dbReference type="AlphaFoldDB" id="A0A846QLJ3"/>
<protein>
    <submittedName>
        <fullName evidence="2">Uncharacterized protein</fullName>
    </submittedName>
</protein>
<dbReference type="Proteomes" id="UP000580856">
    <property type="component" value="Unassembled WGS sequence"/>
</dbReference>
<organism evidence="2 3">
    <name type="scientific">Desulfobaculum xiamenense</name>
    <dbReference type="NCBI Taxonomy" id="995050"/>
    <lineage>
        <taxon>Bacteria</taxon>
        <taxon>Pseudomonadati</taxon>
        <taxon>Thermodesulfobacteriota</taxon>
        <taxon>Desulfovibrionia</taxon>
        <taxon>Desulfovibrionales</taxon>
        <taxon>Desulfovibrionaceae</taxon>
        <taxon>Desulfobaculum</taxon>
    </lineage>
</organism>
<dbReference type="EMBL" id="JAATJA010000002">
    <property type="protein sequence ID" value="NJB68057.1"/>
    <property type="molecule type" value="Genomic_DNA"/>
</dbReference>
<gene>
    <name evidence="2" type="ORF">GGQ74_001730</name>
</gene>